<dbReference type="PANTHER" id="PTHR47572">
    <property type="entry name" value="LIPOPROTEIN-RELATED"/>
    <property type="match status" value="1"/>
</dbReference>
<accession>A0A9D0ZXX9</accession>
<comment type="similarity">
    <text evidence="1">Belongs to the SMP-30/CGR1 family.</text>
</comment>
<dbReference type="InterPro" id="IPR051262">
    <property type="entry name" value="SMP-30/CGR1_Lactonase"/>
</dbReference>
<dbReference type="InterPro" id="IPR011042">
    <property type="entry name" value="6-blade_b-propeller_TolB-like"/>
</dbReference>
<gene>
    <name evidence="2" type="ORF">IAB26_14570</name>
</gene>
<organism evidence="2 3">
    <name type="scientific">Candidatus Limivivens merdigallinarum</name>
    <dbReference type="NCBI Taxonomy" id="2840859"/>
    <lineage>
        <taxon>Bacteria</taxon>
        <taxon>Bacillati</taxon>
        <taxon>Bacillota</taxon>
        <taxon>Clostridia</taxon>
        <taxon>Lachnospirales</taxon>
        <taxon>Lachnospiraceae</taxon>
        <taxon>Lachnospiraceae incertae sedis</taxon>
        <taxon>Candidatus Limivivens</taxon>
    </lineage>
</organism>
<evidence type="ECO:0000256" key="1">
    <source>
        <dbReference type="ARBA" id="ARBA00008853"/>
    </source>
</evidence>
<dbReference type="AlphaFoldDB" id="A0A9D0ZXX9"/>
<evidence type="ECO:0000313" key="2">
    <source>
        <dbReference type="EMBL" id="HIQ97769.1"/>
    </source>
</evidence>
<proteinExistence type="inferred from homology"/>
<reference evidence="2" key="1">
    <citation type="submission" date="2020-10" db="EMBL/GenBank/DDBJ databases">
        <authorList>
            <person name="Gilroy R."/>
        </authorList>
    </citation>
    <scope>NUCLEOTIDE SEQUENCE</scope>
    <source>
        <strain evidence="2">ChiSjej3B21-11622</strain>
    </source>
</reference>
<evidence type="ECO:0000313" key="3">
    <source>
        <dbReference type="Proteomes" id="UP000886886"/>
    </source>
</evidence>
<reference evidence="2" key="2">
    <citation type="journal article" date="2021" name="PeerJ">
        <title>Extensive microbial diversity within the chicken gut microbiome revealed by metagenomics and culture.</title>
        <authorList>
            <person name="Gilroy R."/>
            <person name="Ravi A."/>
            <person name="Getino M."/>
            <person name="Pursley I."/>
            <person name="Horton D.L."/>
            <person name="Alikhan N.F."/>
            <person name="Baker D."/>
            <person name="Gharbi K."/>
            <person name="Hall N."/>
            <person name="Watson M."/>
            <person name="Adriaenssens E.M."/>
            <person name="Foster-Nyarko E."/>
            <person name="Jarju S."/>
            <person name="Secka A."/>
            <person name="Antonio M."/>
            <person name="Oren A."/>
            <person name="Chaudhuri R.R."/>
            <person name="La Ragione R."/>
            <person name="Hildebrand F."/>
            <person name="Pallen M.J."/>
        </authorList>
    </citation>
    <scope>NUCLEOTIDE SEQUENCE</scope>
    <source>
        <strain evidence="2">ChiSjej3B21-11622</strain>
    </source>
</reference>
<dbReference type="Proteomes" id="UP000886886">
    <property type="component" value="Unassembled WGS sequence"/>
</dbReference>
<dbReference type="PANTHER" id="PTHR47572:SF4">
    <property type="entry name" value="LACTONASE DRP35"/>
    <property type="match status" value="1"/>
</dbReference>
<comment type="caution">
    <text evidence="2">The sequence shown here is derived from an EMBL/GenBank/DDBJ whole genome shotgun (WGS) entry which is preliminary data.</text>
</comment>
<dbReference type="Gene3D" id="2.120.10.30">
    <property type="entry name" value="TolB, C-terminal domain"/>
    <property type="match status" value="1"/>
</dbReference>
<dbReference type="EMBL" id="DVFT01000214">
    <property type="protein sequence ID" value="HIQ97769.1"/>
    <property type="molecule type" value="Genomic_DNA"/>
</dbReference>
<sequence length="332" mass="37691">MQQSRLFALLPEEYVCTPDGMEIDKDGNLIVSCPNYADDNMSGCVIRIDKEKRISKWFDVPVHPETGIARNMGIAFDSEWNMYLCDNQGWSGKPELLEKGRMLKIMFHEDGSVKDWHTIADGMEHPNGVRIYKNYLYVTQSCMPRVKDPSGKLVSCVYRFPLDAKDIHITNTLEDEYIFATWITENPRCQYGVDGIEIDSKGNLYVGNYGDGEVWKLALDENGGLLSRELYAKNENELFSTDGMILDEKTGNLYIADFNNNAIVMVDKNRNVRRIAQSPDCDGFHGELDQPGEPIIWEGRIVASCFDLVTDETKVNTCHEMPATMAELDLEP</sequence>
<dbReference type="SUPFAM" id="SSF63829">
    <property type="entry name" value="Calcium-dependent phosphotriesterase"/>
    <property type="match status" value="1"/>
</dbReference>
<protein>
    <submittedName>
        <fullName evidence="2">Phage head-tail adapter protein</fullName>
    </submittedName>
</protein>
<name>A0A9D0ZXX9_9FIRM</name>